<keyword evidence="1" id="KW-1133">Transmembrane helix</keyword>
<dbReference type="AlphaFoldDB" id="A0A6F9DIH9"/>
<feature type="transmembrane region" description="Helical" evidence="1">
    <location>
        <begin position="188"/>
        <end position="213"/>
    </location>
</feature>
<feature type="transmembrane region" description="Helical" evidence="1">
    <location>
        <begin position="39"/>
        <end position="67"/>
    </location>
</feature>
<evidence type="ECO:0000313" key="2">
    <source>
        <dbReference type="EMBL" id="CAB3263274.1"/>
    </source>
</evidence>
<protein>
    <submittedName>
        <fullName evidence="2">Uncharacterized protein LOC108949848</fullName>
    </submittedName>
</protein>
<keyword evidence="1" id="KW-0472">Membrane</keyword>
<accession>A0A6F9DIH9</accession>
<proteinExistence type="evidence at transcript level"/>
<reference evidence="2" key="1">
    <citation type="submission" date="2020-04" db="EMBL/GenBank/DDBJ databases">
        <authorList>
            <person name="Neveu A P."/>
        </authorList>
    </citation>
    <scope>NUCLEOTIDE SEQUENCE</scope>
    <source>
        <tissue evidence="2">Whole embryo</tissue>
    </source>
</reference>
<gene>
    <name evidence="2" type="primary">LOC108949848</name>
</gene>
<feature type="transmembrane region" description="Helical" evidence="1">
    <location>
        <begin position="79"/>
        <end position="99"/>
    </location>
</feature>
<organism evidence="2">
    <name type="scientific">Phallusia mammillata</name>
    <dbReference type="NCBI Taxonomy" id="59560"/>
    <lineage>
        <taxon>Eukaryota</taxon>
        <taxon>Metazoa</taxon>
        <taxon>Chordata</taxon>
        <taxon>Tunicata</taxon>
        <taxon>Ascidiacea</taxon>
        <taxon>Phlebobranchia</taxon>
        <taxon>Ascidiidae</taxon>
        <taxon>Phallusia</taxon>
    </lineage>
</organism>
<keyword evidence="1" id="KW-0812">Transmembrane</keyword>
<sequence>MDRHDSMRRIVDQSDYDDTKSVPNSSVVQRRPSKVRACLLGFSVTFGALQLACGIVLGTVEAILTFIPKSVSQHLQFPLPVYVCAIMALLSGLSCIVGVKVANSYLLLGGIFTSMSACIVSLANMLSVVMTTLPLFSSFRHYRYIPEEESCVACNERDVQMNGECSGSVFDGVSSCATIEFTMPPVTVLLLIVYAAACLVSFLSTGLHSIALCSKQKQKNDKFAYQNERERTHDEIRYDANSRNFHSSRFESNLASFDESPHNSHMHGSPAVSWTHLPTHRPISCGFVDQNPGPTYKLPRAATLSGLTMYDKNHATRRQSRYSLHDNEECISGPSSARKHGARGNDCSQDWVNLGRLPLARSPSAQVYNGRNGVSKPPPYSILQFAGTEADFNEEEETSF</sequence>
<feature type="transmembrane region" description="Helical" evidence="1">
    <location>
        <begin position="106"/>
        <end position="130"/>
    </location>
</feature>
<dbReference type="EMBL" id="LR787412">
    <property type="protein sequence ID" value="CAB3263274.1"/>
    <property type="molecule type" value="mRNA"/>
</dbReference>
<evidence type="ECO:0000256" key="1">
    <source>
        <dbReference type="SAM" id="Phobius"/>
    </source>
</evidence>
<name>A0A6F9DIH9_9ASCI</name>